<evidence type="ECO:0000313" key="1">
    <source>
        <dbReference type="Ensembl" id="ENSCCNP00000002803.1"/>
    </source>
</evidence>
<sequence>MDLYLTKCNIIIQQQVSFKTYSCLILRLIVIIHTSSHTSHCHTLFSNTMTEQENISVSARLITLHWKKTHVFTTFTFSNSPLSFV</sequence>
<proteinExistence type="predicted"/>
<dbReference type="Ensembl" id="ENSCCNT00000003714.1">
    <property type="protein sequence ID" value="ENSCCNP00000002803.1"/>
    <property type="gene ID" value="ENSCCNG00000003063.1"/>
</dbReference>
<name>A0A8C0VYQ9_CASCN</name>
<protein>
    <submittedName>
        <fullName evidence="1">Uncharacterized protein</fullName>
    </submittedName>
</protein>
<dbReference type="AlphaFoldDB" id="A0A8C0VYQ9"/>
<organism evidence="1">
    <name type="scientific">Castor canadensis</name>
    <name type="common">American beaver</name>
    <dbReference type="NCBI Taxonomy" id="51338"/>
    <lineage>
        <taxon>Eukaryota</taxon>
        <taxon>Metazoa</taxon>
        <taxon>Chordata</taxon>
        <taxon>Craniata</taxon>
        <taxon>Vertebrata</taxon>
        <taxon>Euteleostomi</taxon>
        <taxon>Mammalia</taxon>
        <taxon>Eutheria</taxon>
        <taxon>Euarchontoglires</taxon>
        <taxon>Glires</taxon>
        <taxon>Rodentia</taxon>
        <taxon>Castorimorpha</taxon>
        <taxon>Castoridae</taxon>
        <taxon>Castor</taxon>
    </lineage>
</organism>
<accession>A0A8C0VYQ9</accession>
<reference evidence="1" key="1">
    <citation type="submission" date="2023-09" db="UniProtKB">
        <authorList>
            <consortium name="Ensembl"/>
        </authorList>
    </citation>
    <scope>IDENTIFICATION</scope>
</reference>